<dbReference type="InterPro" id="IPR014729">
    <property type="entry name" value="Rossmann-like_a/b/a_fold"/>
</dbReference>
<dbReference type="Proteomes" id="UP000050975">
    <property type="component" value="Unassembled WGS sequence"/>
</dbReference>
<dbReference type="Gene3D" id="3.40.50.620">
    <property type="entry name" value="HUPs"/>
    <property type="match status" value="1"/>
</dbReference>
<comment type="catalytic activity">
    <reaction evidence="3">
        <text>L-aspartate + L-glutamine + ATP + H2O = L-asparagine + L-glutamate + AMP + diphosphate + H(+)</text>
        <dbReference type="Rhea" id="RHEA:12228"/>
        <dbReference type="ChEBI" id="CHEBI:15377"/>
        <dbReference type="ChEBI" id="CHEBI:15378"/>
        <dbReference type="ChEBI" id="CHEBI:29985"/>
        <dbReference type="ChEBI" id="CHEBI:29991"/>
        <dbReference type="ChEBI" id="CHEBI:30616"/>
        <dbReference type="ChEBI" id="CHEBI:33019"/>
        <dbReference type="ChEBI" id="CHEBI:58048"/>
        <dbReference type="ChEBI" id="CHEBI:58359"/>
        <dbReference type="ChEBI" id="CHEBI:456215"/>
        <dbReference type="EC" id="6.3.5.4"/>
    </reaction>
</comment>
<organism evidence="5 6">
    <name type="scientific">candidate division WOR_3 bacterium SM1_77</name>
    <dbReference type="NCBI Taxonomy" id="1703778"/>
    <lineage>
        <taxon>Bacteria</taxon>
        <taxon>Bacteria division WOR-3</taxon>
    </lineage>
</organism>
<dbReference type="EMBL" id="LJVE01000006">
    <property type="protein sequence ID" value="KPL15749.1"/>
    <property type="molecule type" value="Genomic_DNA"/>
</dbReference>
<dbReference type="GO" id="GO:0006529">
    <property type="term" value="P:asparagine biosynthetic process"/>
    <property type="evidence" value="ECO:0007669"/>
    <property type="project" value="InterPro"/>
</dbReference>
<reference evidence="5 6" key="1">
    <citation type="journal article" date="2015" name="Microbiome">
        <title>Genomic resolution of linkages in carbon, nitrogen, and sulfur cycling among widespread estuary sediment bacteria.</title>
        <authorList>
            <person name="Baker B.J."/>
            <person name="Lazar C.S."/>
            <person name="Teske A.P."/>
            <person name="Dick G.J."/>
        </authorList>
    </citation>
    <scope>NUCLEOTIDE SEQUENCE [LARGE SCALE GENOMIC DNA]</scope>
    <source>
        <strain evidence="5">SM1_77</strain>
    </source>
</reference>
<dbReference type="InterPro" id="IPR029055">
    <property type="entry name" value="Ntn_hydrolases_N"/>
</dbReference>
<dbReference type="AlphaFoldDB" id="A0A0S8K490"/>
<name>A0A0S8K490_UNCW3</name>
<evidence type="ECO:0000256" key="1">
    <source>
        <dbReference type="ARBA" id="ARBA00005187"/>
    </source>
</evidence>
<comment type="pathway">
    <text evidence="1">Amino-acid biosynthesis; L-asparagine biosynthesis; L-asparagine from L-aspartate (L-Gln route): step 1/1.</text>
</comment>
<evidence type="ECO:0000313" key="6">
    <source>
        <dbReference type="Proteomes" id="UP000050975"/>
    </source>
</evidence>
<proteinExistence type="predicted"/>
<accession>A0A0S8K490</accession>
<dbReference type="EC" id="6.3.5.4" evidence="2"/>
<dbReference type="SUPFAM" id="SSF56235">
    <property type="entry name" value="N-terminal nucleophile aminohydrolases (Ntn hydrolases)"/>
    <property type="match status" value="1"/>
</dbReference>
<dbReference type="PANTHER" id="PTHR43284:SF1">
    <property type="entry name" value="ASPARAGINE SYNTHETASE"/>
    <property type="match status" value="1"/>
</dbReference>
<evidence type="ECO:0000313" key="5">
    <source>
        <dbReference type="EMBL" id="KPL15749.1"/>
    </source>
</evidence>
<comment type="caution">
    <text evidence="5">The sequence shown here is derived from an EMBL/GenBank/DDBJ whole genome shotgun (WGS) entry which is preliminary data.</text>
</comment>
<dbReference type="PANTHER" id="PTHR43284">
    <property type="entry name" value="ASPARAGINE SYNTHETASE (GLUTAMINE-HYDROLYZING)"/>
    <property type="match status" value="1"/>
</dbReference>
<dbReference type="SUPFAM" id="SSF52402">
    <property type="entry name" value="Adenine nucleotide alpha hydrolases-like"/>
    <property type="match status" value="1"/>
</dbReference>
<gene>
    <name evidence="5" type="ORF">AMJ74_00800</name>
</gene>
<dbReference type="GO" id="GO:0004066">
    <property type="term" value="F:asparagine synthase (glutamine-hydrolyzing) activity"/>
    <property type="evidence" value="ECO:0007669"/>
    <property type="project" value="UniProtKB-EC"/>
</dbReference>
<evidence type="ECO:0000256" key="2">
    <source>
        <dbReference type="ARBA" id="ARBA00012737"/>
    </source>
</evidence>
<dbReference type="InterPro" id="IPR051786">
    <property type="entry name" value="ASN_synthetase/amidase"/>
</dbReference>
<dbReference type="GO" id="GO:0005829">
    <property type="term" value="C:cytosol"/>
    <property type="evidence" value="ECO:0007669"/>
    <property type="project" value="TreeGrafter"/>
</dbReference>
<dbReference type="Pfam" id="PF00733">
    <property type="entry name" value="Asn_synthase"/>
    <property type="match status" value="1"/>
</dbReference>
<feature type="domain" description="Asparagine synthetase" evidence="4">
    <location>
        <begin position="211"/>
        <end position="548"/>
    </location>
</feature>
<evidence type="ECO:0000256" key="3">
    <source>
        <dbReference type="ARBA" id="ARBA00048741"/>
    </source>
</evidence>
<evidence type="ECO:0000259" key="4">
    <source>
        <dbReference type="Pfam" id="PF00733"/>
    </source>
</evidence>
<sequence length="643" mass="72943">MKLRIVAGGILAERYQGEAGLQVLVHFPGLVIQGDETVEVISRGEQPTAILAGRIFGWQNAAGDMHRLEDVHTDLEPLLRQQSIEWCLDALEGPYILVLLKLDGSCDISCDRFGQVDLYYQQVDDGIVFATDLSLLPVSSRAGDYDQVALAHTLCVYGNRPAKRHTLYRDVRRLGVREISHWCDNRVSFREVPFRPVRTAPYGERELREYSETLLDAVELRSSRHGNIVYLSSGWDSTALLACLVKLHGARKVRAVTGRMKYAERSGVINQFEIDRAQAIADYFGVKLDFVECDYCRRGPEDVNRLRPFLRSHQFSNMAVLNHMGVAEYVAQTSDGEAVFAGEISDGAHNLGFAQFTTIFHPVLEFREYSDKMASYLFGPTFLQLFQNDQFTDDPVYNLLRGRAGEAIFDEPAGGAPSNRTRQLLASFFLRPNRLPLWSLRNIKMLTEGGAAEYSKEMESTYLSHAAEAASQDMLYSWYLHLYNSFHWQSSTIRTLPLTAEANGFHLALPFWDSRLQEFLAAMPESWGRGLELKPTKYPLKWMLERYIDYPLHLQVGPHSYLYDVDPSFSHAAELMYGSALVPCLKNLLRPRPYRDILSPEMFDLAYIDGVVDHYLNGAEKRGAELNDLVAICWLSVVGWYGN</sequence>
<dbReference type="InterPro" id="IPR001962">
    <property type="entry name" value="Asn_synthase"/>
</dbReference>
<protein>
    <recommendedName>
        <fullName evidence="2">asparagine synthase (glutamine-hydrolyzing)</fullName>
        <ecNumber evidence="2">6.3.5.4</ecNumber>
    </recommendedName>
</protein>